<protein>
    <submittedName>
        <fullName evidence="2">Uncharacterized protein</fullName>
    </submittedName>
</protein>
<dbReference type="GO" id="GO:0051123">
    <property type="term" value="P:RNA polymerase II preinitiation complex assembly"/>
    <property type="evidence" value="ECO:0007669"/>
    <property type="project" value="TreeGrafter"/>
</dbReference>
<feature type="compositionally biased region" description="Polar residues" evidence="1">
    <location>
        <begin position="79"/>
        <end position="89"/>
    </location>
</feature>
<proteinExistence type="predicted"/>
<evidence type="ECO:0000313" key="2">
    <source>
        <dbReference type="EMBL" id="KAJ8935570.1"/>
    </source>
</evidence>
<accession>A0AAV8XAH4</accession>
<feature type="region of interest" description="Disordered" evidence="1">
    <location>
        <begin position="1"/>
        <end position="40"/>
    </location>
</feature>
<dbReference type="GO" id="GO:0005669">
    <property type="term" value="C:transcription factor TFIID complex"/>
    <property type="evidence" value="ECO:0007669"/>
    <property type="project" value="InterPro"/>
</dbReference>
<keyword evidence="3" id="KW-1185">Reference proteome</keyword>
<evidence type="ECO:0000256" key="1">
    <source>
        <dbReference type="SAM" id="MobiDB-lite"/>
    </source>
</evidence>
<organism evidence="2 3">
    <name type="scientific">Aromia moschata</name>
    <dbReference type="NCBI Taxonomy" id="1265417"/>
    <lineage>
        <taxon>Eukaryota</taxon>
        <taxon>Metazoa</taxon>
        <taxon>Ecdysozoa</taxon>
        <taxon>Arthropoda</taxon>
        <taxon>Hexapoda</taxon>
        <taxon>Insecta</taxon>
        <taxon>Pterygota</taxon>
        <taxon>Neoptera</taxon>
        <taxon>Endopterygota</taxon>
        <taxon>Coleoptera</taxon>
        <taxon>Polyphaga</taxon>
        <taxon>Cucujiformia</taxon>
        <taxon>Chrysomeloidea</taxon>
        <taxon>Cerambycidae</taxon>
        <taxon>Cerambycinae</taxon>
        <taxon>Callichromatini</taxon>
        <taxon>Aromia</taxon>
    </lineage>
</organism>
<dbReference type="EMBL" id="JAPWTK010000864">
    <property type="protein sequence ID" value="KAJ8935570.1"/>
    <property type="molecule type" value="Genomic_DNA"/>
</dbReference>
<dbReference type="GO" id="GO:0017025">
    <property type="term" value="F:TBP-class protein binding"/>
    <property type="evidence" value="ECO:0007669"/>
    <property type="project" value="InterPro"/>
</dbReference>
<dbReference type="PANTHER" id="PTHR13900:SF0">
    <property type="entry name" value="TRANSCRIPTION INITIATION FACTOR TFIID SUBUNIT 1"/>
    <property type="match status" value="1"/>
</dbReference>
<dbReference type="Proteomes" id="UP001162162">
    <property type="component" value="Unassembled WGS sequence"/>
</dbReference>
<dbReference type="GO" id="GO:0016251">
    <property type="term" value="F:RNA polymerase II general transcription initiation factor activity"/>
    <property type="evidence" value="ECO:0007669"/>
    <property type="project" value="InterPro"/>
</dbReference>
<name>A0AAV8XAH4_9CUCU</name>
<dbReference type="PANTHER" id="PTHR13900">
    <property type="entry name" value="TRANSCRIPTION INITIATION FACTOR TFIID"/>
    <property type="match status" value="1"/>
</dbReference>
<sequence length="180" mass="20386">MLEVPETGDGFNYGFKLKEEKSPVRDDENKENDADSDIPDDAFLMVTQLHWEDDVVWDGNDIKHKKLNSKTNAAGWVPSSGNRTAQAFSQPGKVGSGVRMPPVPNPPLPGMKSKSQISKPRPDQDQGDTWYSIFPVENEDLVYGRWEDDVIWGLENVKNIPKPSILTLDPNDEKYYSWYS</sequence>
<dbReference type="InterPro" id="IPR040240">
    <property type="entry name" value="TAF1"/>
</dbReference>
<evidence type="ECO:0000313" key="3">
    <source>
        <dbReference type="Proteomes" id="UP001162162"/>
    </source>
</evidence>
<gene>
    <name evidence="2" type="ORF">NQ318_001564</name>
</gene>
<feature type="region of interest" description="Disordered" evidence="1">
    <location>
        <begin position="72"/>
        <end position="129"/>
    </location>
</feature>
<dbReference type="AlphaFoldDB" id="A0AAV8XAH4"/>
<dbReference type="GO" id="GO:0004402">
    <property type="term" value="F:histone acetyltransferase activity"/>
    <property type="evidence" value="ECO:0007669"/>
    <property type="project" value="InterPro"/>
</dbReference>
<feature type="compositionally biased region" description="Basic and acidic residues" evidence="1">
    <location>
        <begin position="16"/>
        <end position="33"/>
    </location>
</feature>
<comment type="caution">
    <text evidence="2">The sequence shown here is derived from an EMBL/GenBank/DDBJ whole genome shotgun (WGS) entry which is preliminary data.</text>
</comment>
<reference evidence="2" key="1">
    <citation type="journal article" date="2023" name="Insect Mol. Biol.">
        <title>Genome sequencing provides insights into the evolution of gene families encoding plant cell wall-degrading enzymes in longhorned beetles.</title>
        <authorList>
            <person name="Shin N.R."/>
            <person name="Okamura Y."/>
            <person name="Kirsch R."/>
            <person name="Pauchet Y."/>
        </authorList>
    </citation>
    <scope>NUCLEOTIDE SEQUENCE</scope>
    <source>
        <strain evidence="2">AMC_N1</strain>
    </source>
</reference>